<evidence type="ECO:0000313" key="2">
    <source>
        <dbReference type="Proteomes" id="UP001064632"/>
    </source>
</evidence>
<dbReference type="EMBL" id="CP104694">
    <property type="protein sequence ID" value="UXI69135.1"/>
    <property type="molecule type" value="Genomic_DNA"/>
</dbReference>
<dbReference type="Proteomes" id="UP001064632">
    <property type="component" value="Chromosome"/>
</dbReference>
<gene>
    <name evidence="1" type="ORF">N4264_05650</name>
</gene>
<evidence type="ECO:0000313" key="1">
    <source>
        <dbReference type="EMBL" id="UXI69135.1"/>
    </source>
</evidence>
<proteinExistence type="predicted"/>
<reference evidence="1" key="1">
    <citation type="submission" date="2022-09" db="EMBL/GenBank/DDBJ databases">
        <title>Tahibacter sp. nov., isolated from a fresh water.</title>
        <authorList>
            <person name="Baek J.H."/>
            <person name="Lee J.K."/>
            <person name="Kim J.M."/>
            <person name="Jeon C.O."/>
        </authorList>
    </citation>
    <scope>NUCLEOTIDE SEQUENCE</scope>
    <source>
        <strain evidence="1">W38</strain>
    </source>
</reference>
<accession>A0ABY6BH13</accession>
<dbReference type="RefSeq" id="WP_261696093.1">
    <property type="nucleotide sequence ID" value="NZ_CP104694.1"/>
</dbReference>
<name>A0ABY6BH13_9GAMM</name>
<protein>
    <submittedName>
        <fullName evidence="1">Nitrous oxide reductase accessory protein NosL</fullName>
    </submittedName>
</protein>
<keyword evidence="2" id="KW-1185">Reference proteome</keyword>
<organism evidence="1 2">
    <name type="scientific">Tahibacter amnicola</name>
    <dbReference type="NCBI Taxonomy" id="2976241"/>
    <lineage>
        <taxon>Bacteria</taxon>
        <taxon>Pseudomonadati</taxon>
        <taxon>Pseudomonadota</taxon>
        <taxon>Gammaproteobacteria</taxon>
        <taxon>Lysobacterales</taxon>
        <taxon>Rhodanobacteraceae</taxon>
        <taxon>Tahibacter</taxon>
    </lineage>
</organism>
<sequence length="157" mass="17594">MSAHSVSTSPAARPSPSAVTVVQCQARKLHRVAREGRISAAMPALRRLQAAGVLPDRSLRQLYDDRASLQRKHFLRLLAREAGYVDWERYRPHLDTLSMEAYDRAQSEHRWSGQLNVWFSRVQDAEAFAARHGGRVVRVGQHALVTENTPASDGDTP</sequence>